<protein>
    <submittedName>
        <fullName evidence="2">IS6 family transposase</fullName>
    </submittedName>
</protein>
<comment type="caution">
    <text evidence="2">The sequence shown here is derived from an EMBL/GenBank/DDBJ whole genome shotgun (WGS) entry which is preliminary data.</text>
</comment>
<dbReference type="PANTHER" id="PTHR35528">
    <property type="entry name" value="BLL1675 PROTEIN"/>
    <property type="match status" value="1"/>
</dbReference>
<dbReference type="InterPro" id="IPR052183">
    <property type="entry name" value="IS_Transposase"/>
</dbReference>
<proteinExistence type="predicted"/>
<dbReference type="PANTHER" id="PTHR35528:SF3">
    <property type="entry name" value="BLL1675 PROTEIN"/>
    <property type="match status" value="1"/>
</dbReference>
<dbReference type="EMBL" id="JACXXJ020000006">
    <property type="protein sequence ID" value="MBF2718225.1"/>
    <property type="molecule type" value="Genomic_DNA"/>
</dbReference>
<evidence type="ECO:0000313" key="2">
    <source>
        <dbReference type="EMBL" id="MBF2718225.1"/>
    </source>
</evidence>
<feature type="domain" description="DDE" evidence="1">
    <location>
        <begin position="72"/>
        <end position="139"/>
    </location>
</feature>
<reference evidence="2" key="1">
    <citation type="submission" date="2020-11" db="EMBL/GenBank/DDBJ databases">
        <title>Agrobacterium vitis strain K377 genome.</title>
        <authorList>
            <person name="Xi H."/>
        </authorList>
    </citation>
    <scope>NUCLEOTIDE SEQUENCE</scope>
    <source>
        <strain evidence="2">K377</strain>
    </source>
</reference>
<dbReference type="RefSeq" id="WP_194417401.1">
    <property type="nucleotide sequence ID" value="NZ_JACXXJ020000006.1"/>
</dbReference>
<organism evidence="2 3">
    <name type="scientific">Agrobacterium vitis</name>
    <name type="common">Rhizobium vitis</name>
    <dbReference type="NCBI Taxonomy" id="373"/>
    <lineage>
        <taxon>Bacteria</taxon>
        <taxon>Pseudomonadati</taxon>
        <taxon>Pseudomonadota</taxon>
        <taxon>Alphaproteobacteria</taxon>
        <taxon>Hyphomicrobiales</taxon>
        <taxon>Rhizobiaceae</taxon>
        <taxon>Rhizobium/Agrobacterium group</taxon>
        <taxon>Agrobacterium</taxon>
    </lineage>
</organism>
<accession>A0AAE2RGT2</accession>
<name>A0AAE2RGT2_AGRVI</name>
<dbReference type="InterPro" id="IPR032874">
    <property type="entry name" value="DDE_dom"/>
</dbReference>
<dbReference type="Proteomes" id="UP000655037">
    <property type="component" value="Unassembled WGS sequence"/>
</dbReference>
<evidence type="ECO:0000313" key="3">
    <source>
        <dbReference type="Proteomes" id="UP000655037"/>
    </source>
</evidence>
<gene>
    <name evidence="2" type="ORF">IEI95_028935</name>
</gene>
<dbReference type="Pfam" id="PF13610">
    <property type="entry name" value="DDE_Tnp_IS240"/>
    <property type="match status" value="1"/>
</dbReference>
<dbReference type="AlphaFoldDB" id="A0AAE2RGT2"/>
<evidence type="ECO:0000259" key="1">
    <source>
        <dbReference type="Pfam" id="PF13610"/>
    </source>
</evidence>
<sequence length="171" mass="20472">MTRFARDPLYRRHRFPAEVIAHAVWLYFRFPLSLRMVEDMLAARGVIVSHQTVRLWAEKFGRHFTNDIRRRSADKLRSYGAAKRDIMPGIEHRSHKGLNNRAENSHQPVRRRERIMRRFKSARHRQRFVSIHDPIANLFHIPRHDIPSTHHRELRKTAMQTWYQIAGIQAA</sequence>